<dbReference type="InterPro" id="IPR015943">
    <property type="entry name" value="WD40/YVTN_repeat-like_dom_sf"/>
</dbReference>
<dbReference type="Gene3D" id="2.130.10.10">
    <property type="entry name" value="YVTN repeat-like/Quinoprotein amine dehydrogenase"/>
    <property type="match status" value="1"/>
</dbReference>
<keyword evidence="4" id="KW-0853">WD repeat</keyword>
<evidence type="ECO:0000256" key="4">
    <source>
        <dbReference type="PROSITE-ProRule" id="PRU00221"/>
    </source>
</evidence>
<reference evidence="5 6" key="1">
    <citation type="submission" date="2020-04" db="EMBL/GenBank/DDBJ databases">
        <title>Perkinsus olseni comparative genomics.</title>
        <authorList>
            <person name="Bogema D.R."/>
        </authorList>
    </citation>
    <scope>NUCLEOTIDE SEQUENCE [LARGE SCALE GENOMIC DNA]</scope>
    <source>
        <strain evidence="5 6">ATCC PRA-207</strain>
    </source>
</reference>
<dbReference type="PANTHER" id="PTHR22842">
    <property type="entry name" value="WD40 REPEAT PROTEIN"/>
    <property type="match status" value="1"/>
</dbReference>
<comment type="subcellular location">
    <subcellularLocation>
        <location evidence="1">Cytoplasm</location>
    </subcellularLocation>
</comment>
<proteinExistence type="inferred from homology"/>
<dbReference type="InterPro" id="IPR002347">
    <property type="entry name" value="SDR_fam"/>
</dbReference>
<gene>
    <name evidence="5" type="ORF">FOZ63_019638</name>
</gene>
<dbReference type="PROSITE" id="PS50082">
    <property type="entry name" value="WD_REPEATS_2"/>
    <property type="match status" value="1"/>
</dbReference>
<dbReference type="GO" id="GO:0005737">
    <property type="term" value="C:cytoplasm"/>
    <property type="evidence" value="ECO:0007669"/>
    <property type="project" value="UniProtKB-SubCell"/>
</dbReference>
<keyword evidence="6" id="KW-1185">Reference proteome</keyword>
<dbReference type="SMART" id="SM00320">
    <property type="entry name" value="WD40"/>
    <property type="match status" value="4"/>
</dbReference>
<dbReference type="SUPFAM" id="SSF51735">
    <property type="entry name" value="NAD(P)-binding Rossmann-fold domains"/>
    <property type="match status" value="1"/>
</dbReference>
<dbReference type="Gene3D" id="3.40.50.720">
    <property type="entry name" value="NAD(P)-binding Rossmann-like Domain"/>
    <property type="match status" value="1"/>
</dbReference>
<dbReference type="AlphaFoldDB" id="A0A7J6RMK5"/>
<name>A0A7J6RMK5_PEROL</name>
<evidence type="ECO:0000256" key="3">
    <source>
        <dbReference type="ARBA" id="ARBA00038145"/>
    </source>
</evidence>
<dbReference type="InterPro" id="IPR036291">
    <property type="entry name" value="NAD(P)-bd_dom_sf"/>
</dbReference>
<evidence type="ECO:0000256" key="1">
    <source>
        <dbReference type="ARBA" id="ARBA00004496"/>
    </source>
</evidence>
<organism evidence="5 6">
    <name type="scientific">Perkinsus olseni</name>
    <name type="common">Perkinsus atlanticus</name>
    <dbReference type="NCBI Taxonomy" id="32597"/>
    <lineage>
        <taxon>Eukaryota</taxon>
        <taxon>Sar</taxon>
        <taxon>Alveolata</taxon>
        <taxon>Perkinsozoa</taxon>
        <taxon>Perkinsea</taxon>
        <taxon>Perkinsida</taxon>
        <taxon>Perkinsidae</taxon>
        <taxon>Perkinsus</taxon>
    </lineage>
</organism>
<dbReference type="PRINTS" id="PR00081">
    <property type="entry name" value="GDHRDH"/>
</dbReference>
<sequence length="607" mass="65399">VNCCDFAGQEQNVLLTGSNDKTVMLWDWRAFTNNKPLQTLTEAYDSVQAIKVINEYEILTGSVDGCLRRYDIRYGRLTVDEFDGQSISCISASSDSRYLLLGMLDSGIRLIETQTGRVVKDYKGKHVNRSYKVYCTFDGSENLVLTGSEAGSMAWYDVADDDSTGFASAPANSGAVLCVRAYESQVLATTQSGEILVYRSDFQESGGHCRVVMLALPLPPVFGTEGRNSAKIGALWEVSANRHLSFFYHQPIMDANLADALKFEGTNFLLVMIGAVVRQVLDAILLALLPLGYIISRVWARMRLRTEPPGVVLITGAGGEGLGAMLALQYAGPSTRKLILTDIHRGSLEPVAEACRAKGTAEVVLVEADVCDAAAMAKLADDHPDVDLVIANAGVAAHTVSGASAAQPTPPVTESSANLLSINVLGVMNTILPFVDPMRQRRSGHLVIMSSMGSYLPTAASPEYHASKACVRVYGESLRVLLRGTGVNVTVICPGFVKTPMTDLAASRHVHPLPLVVSGEDAAMRCKRGIDANMAVVSFPSPVSAAEGVIPVAMAGRIDRHTLIRERFLTQLLWITETVMSWPSTVRELIIPCPPGTQASRLARLVP</sequence>
<keyword evidence="2" id="KW-0963">Cytoplasm</keyword>
<feature type="non-terminal residue" evidence="5">
    <location>
        <position position="1"/>
    </location>
</feature>
<dbReference type="EMBL" id="JABANO010024598">
    <property type="protein sequence ID" value="KAF4721641.1"/>
    <property type="molecule type" value="Genomic_DNA"/>
</dbReference>
<evidence type="ECO:0000313" key="5">
    <source>
        <dbReference type="EMBL" id="KAF4721641.1"/>
    </source>
</evidence>
<comment type="similarity">
    <text evidence="3">Belongs to the WD repeat MORG1 family.</text>
</comment>
<dbReference type="GO" id="GO:0000398">
    <property type="term" value="P:mRNA splicing, via spliceosome"/>
    <property type="evidence" value="ECO:0007669"/>
    <property type="project" value="TreeGrafter"/>
</dbReference>
<dbReference type="PANTHER" id="PTHR22842:SF3">
    <property type="entry name" value="WD REPEAT DOMAIN-CONTAINING PROTEIN 83"/>
    <property type="match status" value="1"/>
</dbReference>
<dbReference type="Proteomes" id="UP000553632">
    <property type="component" value="Unassembled WGS sequence"/>
</dbReference>
<dbReference type="InterPro" id="IPR036322">
    <property type="entry name" value="WD40_repeat_dom_sf"/>
</dbReference>
<dbReference type="Pfam" id="PF00400">
    <property type="entry name" value="WD40"/>
    <property type="match status" value="1"/>
</dbReference>
<accession>A0A7J6RMK5</accession>
<dbReference type="GO" id="GO:0071013">
    <property type="term" value="C:catalytic step 2 spliceosome"/>
    <property type="evidence" value="ECO:0007669"/>
    <property type="project" value="TreeGrafter"/>
</dbReference>
<dbReference type="Pfam" id="PF00106">
    <property type="entry name" value="adh_short"/>
    <property type="match status" value="1"/>
</dbReference>
<evidence type="ECO:0000313" key="6">
    <source>
        <dbReference type="Proteomes" id="UP000553632"/>
    </source>
</evidence>
<feature type="repeat" description="WD" evidence="4">
    <location>
        <begin position="1"/>
        <end position="27"/>
    </location>
</feature>
<comment type="caution">
    <text evidence="5">The sequence shown here is derived from an EMBL/GenBank/DDBJ whole genome shotgun (WGS) entry which is preliminary data.</text>
</comment>
<dbReference type="SUPFAM" id="SSF50978">
    <property type="entry name" value="WD40 repeat-like"/>
    <property type="match status" value="1"/>
</dbReference>
<dbReference type="InterPro" id="IPR051980">
    <property type="entry name" value="WD_repeat_MORG1"/>
</dbReference>
<evidence type="ECO:0000256" key="2">
    <source>
        <dbReference type="ARBA" id="ARBA00022490"/>
    </source>
</evidence>
<protein>
    <submittedName>
        <fullName evidence="5">Uncharacterized protein</fullName>
    </submittedName>
</protein>
<dbReference type="InterPro" id="IPR001680">
    <property type="entry name" value="WD40_rpt"/>
</dbReference>